<sequence length="341" mass="40113">ERVRQILASERIKLSEKELYLRRFIRQHNPKIKEPKLLEEFLKRNIHRKRETLAKYLGVEEKALRNLIDTLRIAKFRKESVRAELLAWAKRQKPSNLAYGRMFKQNRRMLLKILAAFREKPGEHRKAPLKVYERFLAELGLSRKDVGMRRASAGSREEIKKRLLEYLSKPRSTTSLIYPTKKKAKVTRGVASNYLIYPILRELLKSGEIKETRILGKVYYFKPGQEHAVEKLRERAVAFALNSLKKGKTGFRFTLKDAKIAILMRLKEPLSSQELRFMKAKSGVVRLCSGKLLYSAIASLMKEGKLLSEYIGKRKYFFKPEQMEEIKRLAEEYRKAGKRRR</sequence>
<name>A0A497JHQ9_9ARCH</name>
<dbReference type="EMBL" id="QMWO01000008">
    <property type="protein sequence ID" value="RLG70342.1"/>
    <property type="molecule type" value="Genomic_DNA"/>
</dbReference>
<dbReference type="Proteomes" id="UP000277633">
    <property type="component" value="Unassembled WGS sequence"/>
</dbReference>
<reference evidence="1 2" key="1">
    <citation type="submission" date="2018-06" db="EMBL/GenBank/DDBJ databases">
        <title>Extensive metabolic versatility and redundancy in microbially diverse, dynamic hydrothermal sediments.</title>
        <authorList>
            <person name="Dombrowski N."/>
            <person name="Teske A."/>
            <person name="Baker B.J."/>
        </authorList>
    </citation>
    <scope>NUCLEOTIDE SEQUENCE [LARGE SCALE GENOMIC DNA]</scope>
    <source>
        <strain evidence="1">B9_G13</strain>
    </source>
</reference>
<feature type="non-terminal residue" evidence="1">
    <location>
        <position position="1"/>
    </location>
</feature>
<protein>
    <submittedName>
        <fullName evidence="1">Uncharacterized protein</fullName>
    </submittedName>
</protein>
<dbReference type="AlphaFoldDB" id="A0A497JHQ9"/>
<accession>A0A497JHQ9</accession>
<evidence type="ECO:0000313" key="2">
    <source>
        <dbReference type="Proteomes" id="UP000277633"/>
    </source>
</evidence>
<gene>
    <name evidence="1" type="ORF">DRO07_00450</name>
</gene>
<organism evidence="1 2">
    <name type="scientific">Candidatus Iainarchaeum sp</name>
    <dbReference type="NCBI Taxonomy" id="3101447"/>
    <lineage>
        <taxon>Archaea</taxon>
        <taxon>Candidatus Iainarchaeota</taxon>
        <taxon>Candidatus Iainarchaeia</taxon>
        <taxon>Candidatus Iainarchaeales</taxon>
        <taxon>Candidatus Iainarchaeaceae</taxon>
        <taxon>Candidatus Iainarchaeum</taxon>
    </lineage>
</organism>
<evidence type="ECO:0000313" key="1">
    <source>
        <dbReference type="EMBL" id="RLG70342.1"/>
    </source>
</evidence>
<comment type="caution">
    <text evidence="1">The sequence shown here is derived from an EMBL/GenBank/DDBJ whole genome shotgun (WGS) entry which is preliminary data.</text>
</comment>
<proteinExistence type="predicted"/>